<evidence type="ECO:0000313" key="7">
    <source>
        <dbReference type="EMBL" id="VDB99036.1"/>
    </source>
</evidence>
<keyword evidence="3" id="KW-0238">DNA-binding</keyword>
<dbReference type="EMBL" id="LR031358">
    <property type="protein sequence ID" value="VDB99036.1"/>
    <property type="molecule type" value="Genomic_DNA"/>
</dbReference>
<evidence type="ECO:0000256" key="4">
    <source>
        <dbReference type="ARBA" id="ARBA00023163"/>
    </source>
</evidence>
<reference evidence="5" key="3">
    <citation type="submission" date="2019-10" db="EMBL/GenBank/DDBJ databases">
        <title>Malate fermentation in French cider.</title>
        <authorList>
            <person name="Cousin F.J."/>
            <person name="Medina Fernandez S."/>
            <person name="Misery B."/>
            <person name="Laplace J.-M."/>
            <person name="Cretenet M."/>
        </authorList>
    </citation>
    <scope>NUCLEOTIDE SEQUENCE</scope>
    <source>
        <strain evidence="5">UCMA15129</strain>
    </source>
</reference>
<organism evidence="6 8">
    <name type="scientific">Oenococcus oeni</name>
    <name type="common">Leuconostoc oenos</name>
    <dbReference type="NCBI Taxonomy" id="1247"/>
    <lineage>
        <taxon>Bacteria</taxon>
        <taxon>Bacillati</taxon>
        <taxon>Bacillota</taxon>
        <taxon>Bacilli</taxon>
        <taxon>Lactobacillales</taxon>
        <taxon>Lactobacillaceae</taxon>
        <taxon>Oenococcus</taxon>
    </lineage>
</organism>
<dbReference type="InterPro" id="IPR005650">
    <property type="entry name" value="BlaI_family"/>
</dbReference>
<evidence type="ECO:0000313" key="9">
    <source>
        <dbReference type="Proteomes" id="UP000294726"/>
    </source>
</evidence>
<dbReference type="OMA" id="GRSREYF"/>
<keyword evidence="4" id="KW-0804">Transcription</keyword>
<reference evidence="7 9" key="2">
    <citation type="submission" date="2018-08" db="EMBL/GenBank/DDBJ databases">
        <authorList>
            <person name="Lorentzen P. G. S. M."/>
        </authorList>
    </citation>
    <scope>NUCLEOTIDE SEQUENCE [LARGE SCALE GENOMIC DNA]</scope>
    <source>
        <strain evidence="7 9">CRBO_1381</strain>
    </source>
</reference>
<dbReference type="GO" id="GO:0045892">
    <property type="term" value="P:negative regulation of DNA-templated transcription"/>
    <property type="evidence" value="ECO:0007669"/>
    <property type="project" value="InterPro"/>
</dbReference>
<dbReference type="Proteomes" id="UP000181728">
    <property type="component" value="Unassembled WGS sequence"/>
</dbReference>
<dbReference type="AlphaFoldDB" id="A0A6H3GYC4"/>
<accession>A0A6H3GYC4</accession>
<dbReference type="SUPFAM" id="SSF46785">
    <property type="entry name" value="Winged helix' DNA-binding domain"/>
    <property type="match status" value="1"/>
</dbReference>
<evidence type="ECO:0000313" key="5">
    <source>
        <dbReference type="EMBL" id="MDV7714268.1"/>
    </source>
</evidence>
<dbReference type="Pfam" id="PF03965">
    <property type="entry name" value="Penicillinase_R"/>
    <property type="match status" value="1"/>
</dbReference>
<dbReference type="InterPro" id="IPR036390">
    <property type="entry name" value="WH_DNA-bd_sf"/>
</dbReference>
<dbReference type="NCBIfam" id="TIGR02698">
    <property type="entry name" value="CopY_TcrY"/>
    <property type="match status" value="1"/>
</dbReference>
<evidence type="ECO:0000313" key="6">
    <source>
        <dbReference type="EMBL" id="OIM20543.1"/>
    </source>
</evidence>
<reference evidence="6 8" key="1">
    <citation type="journal article" date="2016" name="BMC Genomics">
        <title>Consensus pan-genome assembly of the specialised wine bacterium Oenococcus oeni.</title>
        <authorList>
            <person name="Sternes P.R."/>
            <person name="Borneman A.R."/>
        </authorList>
    </citation>
    <scope>NUCLEOTIDE SEQUENCE [LARGE SCALE GENOMIC DNA]</scope>
    <source>
        <strain evidence="6 8">AWRIB661</strain>
    </source>
</reference>
<dbReference type="GeneID" id="75066557"/>
<dbReference type="InterPro" id="IPR036388">
    <property type="entry name" value="WH-like_DNA-bd_sf"/>
</dbReference>
<evidence type="ECO:0000256" key="1">
    <source>
        <dbReference type="ARBA" id="ARBA00011046"/>
    </source>
</evidence>
<keyword evidence="2" id="KW-0805">Transcription regulation</keyword>
<dbReference type="PIRSF" id="PIRSF019455">
    <property type="entry name" value="CopR_AtkY"/>
    <property type="match status" value="1"/>
</dbReference>
<dbReference type="InterPro" id="IPR014071">
    <property type="entry name" value="Cu_transp_CopY/TcrY"/>
</dbReference>
<dbReference type="Proteomes" id="UP001281024">
    <property type="component" value="Unassembled WGS sequence"/>
</dbReference>
<proteinExistence type="inferred from homology"/>
<comment type="similarity">
    <text evidence="1">Belongs to the BlaI transcriptional regulatory family.</text>
</comment>
<protein>
    <submittedName>
        <fullName evidence="5">CopY/TcrY family copper transport repressor</fullName>
    </submittedName>
    <submittedName>
        <fullName evidence="6 7">Transcriptional regulator</fullName>
    </submittedName>
</protein>
<dbReference type="Gene3D" id="1.10.10.10">
    <property type="entry name" value="Winged helix-like DNA-binding domain superfamily/Winged helix DNA-binding domain"/>
    <property type="match status" value="1"/>
</dbReference>
<dbReference type="Proteomes" id="UP000294726">
    <property type="component" value="Chromosome"/>
</dbReference>
<name>A0A6H3GYC4_OENOE</name>
<dbReference type="EMBL" id="WERV01000001">
    <property type="protein sequence ID" value="MDV7714268.1"/>
    <property type="molecule type" value="Genomic_DNA"/>
</dbReference>
<dbReference type="RefSeq" id="WP_002816476.1">
    <property type="nucleotide sequence ID" value="NZ_CP014324.1"/>
</dbReference>
<evidence type="ECO:0000256" key="3">
    <source>
        <dbReference type="ARBA" id="ARBA00023125"/>
    </source>
</evidence>
<sequence>MTNVDYKKEQISNSEWQVMRIVWSLGQTTTNELIKYLNRKETWQPSTVKTLVFRLEKKGYLTDDGVSRGRKFSALISESSAMLEAGDNLFSSMCAMKNGMVLNHLLEELELSKKDIEIMIGTLEKKLPNAAKEVACNCLPGEEGDCK</sequence>
<evidence type="ECO:0000313" key="8">
    <source>
        <dbReference type="Proteomes" id="UP000181728"/>
    </source>
</evidence>
<dbReference type="EMBL" id="MLOK01000054">
    <property type="protein sequence ID" value="OIM20543.1"/>
    <property type="molecule type" value="Genomic_DNA"/>
</dbReference>
<dbReference type="GO" id="GO:0003677">
    <property type="term" value="F:DNA binding"/>
    <property type="evidence" value="ECO:0007669"/>
    <property type="project" value="UniProtKB-KW"/>
</dbReference>
<gene>
    <name evidence="6" type="ORF">ATX59_08175</name>
    <name evidence="5" type="ORF">GA838_00530</name>
    <name evidence="7" type="ORF">OENI_1676</name>
</gene>
<evidence type="ECO:0000256" key="2">
    <source>
        <dbReference type="ARBA" id="ARBA00023015"/>
    </source>
</evidence>